<dbReference type="AlphaFoldDB" id="A0A2M8RXV6"/>
<dbReference type="EMBL" id="PHGZ01000006">
    <property type="protein sequence ID" value="PJG83721.1"/>
    <property type="molecule type" value="Genomic_DNA"/>
</dbReference>
<evidence type="ECO:0000259" key="1">
    <source>
        <dbReference type="Pfam" id="PF13472"/>
    </source>
</evidence>
<dbReference type="GO" id="GO:0016779">
    <property type="term" value="F:nucleotidyltransferase activity"/>
    <property type="evidence" value="ECO:0007669"/>
    <property type="project" value="UniProtKB-KW"/>
</dbReference>
<dbReference type="Gene3D" id="3.40.50.1110">
    <property type="entry name" value="SGNH hydrolase"/>
    <property type="match status" value="1"/>
</dbReference>
<dbReference type="InterPro" id="IPR036514">
    <property type="entry name" value="SGNH_hydro_sf"/>
</dbReference>
<gene>
    <name evidence="2" type="ORF">CVP04_03495</name>
</gene>
<proteinExistence type="predicted"/>
<evidence type="ECO:0000313" key="2">
    <source>
        <dbReference type="EMBL" id="PJG83721.1"/>
    </source>
</evidence>
<dbReference type="OrthoDB" id="5675325at2"/>
<organism evidence="2 3">
    <name type="scientific">Caviibacterium pharyngocola</name>
    <dbReference type="NCBI Taxonomy" id="28159"/>
    <lineage>
        <taxon>Bacteria</taxon>
        <taxon>Pseudomonadati</taxon>
        <taxon>Pseudomonadota</taxon>
        <taxon>Gammaproteobacteria</taxon>
        <taxon>Pasteurellales</taxon>
        <taxon>Pasteurellaceae</taxon>
        <taxon>Caviibacterium</taxon>
    </lineage>
</organism>
<evidence type="ECO:0000313" key="3">
    <source>
        <dbReference type="Proteomes" id="UP000230282"/>
    </source>
</evidence>
<reference evidence="2 3" key="1">
    <citation type="submission" date="2017-11" db="EMBL/GenBank/DDBJ databases">
        <title>Reclassification of Bisgaard taxon 5 as Caviibacterium pharyngocola gen. nov., sp. nov.</title>
        <authorList>
            <person name="Christensen H."/>
        </authorList>
    </citation>
    <scope>NUCLEOTIDE SEQUENCE [LARGE SCALE GENOMIC DNA]</scope>
    <source>
        <strain evidence="2 3">7_3</strain>
    </source>
</reference>
<keyword evidence="2" id="KW-0548">Nucleotidyltransferase</keyword>
<feature type="domain" description="SGNH hydrolase-type esterase" evidence="1">
    <location>
        <begin position="39"/>
        <end position="188"/>
    </location>
</feature>
<name>A0A2M8RXV6_9PAST</name>
<dbReference type="InterPro" id="IPR013830">
    <property type="entry name" value="SGNH_hydro"/>
</dbReference>
<dbReference type="GO" id="GO:0016788">
    <property type="term" value="F:hydrolase activity, acting on ester bonds"/>
    <property type="evidence" value="ECO:0007669"/>
    <property type="project" value="UniProtKB-ARBA"/>
</dbReference>
<dbReference type="RefSeq" id="WP_100296141.1">
    <property type="nucleotide sequence ID" value="NZ_PHGZ01000006.1"/>
</dbReference>
<sequence length="199" mass="22651">MLSDQDMFNRYKAKQFEFEQDADVSLLGHSLFDMWSDLPNYQPILAGQRVANMGLSGVSTYQYLDIIVRPQRIRKLGKTVFVFLGVNDILKEIDYSPRQVTEWLAEIFALLQQQSPDSRYFLLETAPVAATVNIDNREIRALNDYVKNHLPPNVTFIETYQAFSDAEQNLAANLTTDGVHFTAVGYDILSKLLTAHLTP</sequence>
<dbReference type="SUPFAM" id="SSF52266">
    <property type="entry name" value="SGNH hydrolase"/>
    <property type="match status" value="1"/>
</dbReference>
<accession>A0A2M8RXV6</accession>
<keyword evidence="2" id="KW-0808">Transferase</keyword>
<dbReference type="Proteomes" id="UP000230282">
    <property type="component" value="Unassembled WGS sequence"/>
</dbReference>
<keyword evidence="3" id="KW-1185">Reference proteome</keyword>
<dbReference type="Pfam" id="PF13472">
    <property type="entry name" value="Lipase_GDSL_2"/>
    <property type="match status" value="1"/>
</dbReference>
<protein>
    <submittedName>
        <fullName evidence="2">Acylneuraminate cytidylyltransferase</fullName>
    </submittedName>
</protein>
<comment type="caution">
    <text evidence="2">The sequence shown here is derived from an EMBL/GenBank/DDBJ whole genome shotgun (WGS) entry which is preliminary data.</text>
</comment>